<protein>
    <submittedName>
        <fullName evidence="1">Uncharacterized protein</fullName>
    </submittedName>
</protein>
<accession>A0ABR2AAX2</accession>
<proteinExistence type="predicted"/>
<reference evidence="1 2" key="1">
    <citation type="journal article" date="2024" name="G3 (Bethesda)">
        <title>Genome assembly of Hibiscus sabdariffa L. provides insights into metabolisms of medicinal natural products.</title>
        <authorList>
            <person name="Kim T."/>
        </authorList>
    </citation>
    <scope>NUCLEOTIDE SEQUENCE [LARGE SCALE GENOMIC DNA]</scope>
    <source>
        <strain evidence="1">TK-2024</strain>
        <tissue evidence="1">Old leaves</tissue>
    </source>
</reference>
<gene>
    <name evidence="1" type="ORF">V6N12_008207</name>
</gene>
<evidence type="ECO:0000313" key="1">
    <source>
        <dbReference type="EMBL" id="KAK8490114.1"/>
    </source>
</evidence>
<evidence type="ECO:0000313" key="2">
    <source>
        <dbReference type="Proteomes" id="UP001472677"/>
    </source>
</evidence>
<organism evidence="1 2">
    <name type="scientific">Hibiscus sabdariffa</name>
    <name type="common">roselle</name>
    <dbReference type="NCBI Taxonomy" id="183260"/>
    <lineage>
        <taxon>Eukaryota</taxon>
        <taxon>Viridiplantae</taxon>
        <taxon>Streptophyta</taxon>
        <taxon>Embryophyta</taxon>
        <taxon>Tracheophyta</taxon>
        <taxon>Spermatophyta</taxon>
        <taxon>Magnoliopsida</taxon>
        <taxon>eudicotyledons</taxon>
        <taxon>Gunneridae</taxon>
        <taxon>Pentapetalae</taxon>
        <taxon>rosids</taxon>
        <taxon>malvids</taxon>
        <taxon>Malvales</taxon>
        <taxon>Malvaceae</taxon>
        <taxon>Malvoideae</taxon>
        <taxon>Hibiscus</taxon>
    </lineage>
</organism>
<dbReference type="Proteomes" id="UP001472677">
    <property type="component" value="Unassembled WGS sequence"/>
</dbReference>
<comment type="caution">
    <text evidence="1">The sequence shown here is derived from an EMBL/GenBank/DDBJ whole genome shotgun (WGS) entry which is preliminary data.</text>
</comment>
<dbReference type="EMBL" id="JBBPBM010000873">
    <property type="protein sequence ID" value="KAK8490114.1"/>
    <property type="molecule type" value="Genomic_DNA"/>
</dbReference>
<keyword evidence="2" id="KW-1185">Reference proteome</keyword>
<sequence>MSAPLPDLNKEINIDKDLEGEKLAIDMPNHEDGEEHVSGGDDASSISDILQLVEEILEQPENERISRKAKSNSRATMKPLELAEELEDK</sequence>
<name>A0ABR2AAX2_9ROSI</name>